<evidence type="ECO:0000313" key="1">
    <source>
        <dbReference type="Proteomes" id="UP000095287"/>
    </source>
</evidence>
<dbReference type="AlphaFoldDB" id="A0A1I7Z9I1"/>
<name>A0A1I7Z9I1_9BILA</name>
<keyword evidence="1" id="KW-1185">Reference proteome</keyword>
<sequence length="72" mass="8122">MAEWSRALDSLTVRVGESVESSRESTRNLKIGIESSHESTRNLKISIESSRESTRNLKISIESTRRLADSSR</sequence>
<reference evidence="2" key="1">
    <citation type="submission" date="2016-11" db="UniProtKB">
        <authorList>
            <consortium name="WormBaseParasite"/>
        </authorList>
    </citation>
    <scope>IDENTIFICATION</scope>
</reference>
<organism evidence="1 2">
    <name type="scientific">Steinernema glaseri</name>
    <dbReference type="NCBI Taxonomy" id="37863"/>
    <lineage>
        <taxon>Eukaryota</taxon>
        <taxon>Metazoa</taxon>
        <taxon>Ecdysozoa</taxon>
        <taxon>Nematoda</taxon>
        <taxon>Chromadorea</taxon>
        <taxon>Rhabditida</taxon>
        <taxon>Tylenchina</taxon>
        <taxon>Panagrolaimomorpha</taxon>
        <taxon>Strongyloidoidea</taxon>
        <taxon>Steinernematidae</taxon>
        <taxon>Steinernema</taxon>
    </lineage>
</organism>
<proteinExistence type="predicted"/>
<protein>
    <submittedName>
        <fullName evidence="2">t-SNARE coiled-coil homology domain-containing protein</fullName>
    </submittedName>
</protein>
<dbReference type="WBParaSite" id="L893_g24174.t1">
    <property type="protein sequence ID" value="L893_g24174.t1"/>
    <property type="gene ID" value="L893_g24174"/>
</dbReference>
<accession>A0A1I7Z9I1</accession>
<evidence type="ECO:0000313" key="2">
    <source>
        <dbReference type="WBParaSite" id="L893_g24174.t1"/>
    </source>
</evidence>
<dbReference type="Proteomes" id="UP000095287">
    <property type="component" value="Unplaced"/>
</dbReference>